<keyword evidence="8" id="KW-1185">Reference proteome</keyword>
<evidence type="ECO:0000259" key="6">
    <source>
        <dbReference type="PROSITE" id="PS50109"/>
    </source>
</evidence>
<comment type="catalytic activity">
    <reaction evidence="1">
        <text>ATP + protein L-histidine = ADP + protein N-phospho-L-histidine.</text>
        <dbReference type="EC" id="2.7.13.3"/>
    </reaction>
</comment>
<dbReference type="GO" id="GO:0000156">
    <property type="term" value="F:phosphorelay response regulator activity"/>
    <property type="evidence" value="ECO:0007669"/>
    <property type="project" value="TreeGrafter"/>
</dbReference>
<dbReference type="Pfam" id="PF00512">
    <property type="entry name" value="HisKA"/>
    <property type="match status" value="1"/>
</dbReference>
<dbReference type="PROSITE" id="PS50109">
    <property type="entry name" value="HIS_KIN"/>
    <property type="match status" value="1"/>
</dbReference>
<evidence type="ECO:0000256" key="3">
    <source>
        <dbReference type="ARBA" id="ARBA00022553"/>
    </source>
</evidence>
<dbReference type="PRINTS" id="PR00344">
    <property type="entry name" value="BCTRLSENSOR"/>
</dbReference>
<dbReference type="CDD" id="cd00082">
    <property type="entry name" value="HisKA"/>
    <property type="match status" value="1"/>
</dbReference>
<dbReference type="SUPFAM" id="SSF55874">
    <property type="entry name" value="ATPase domain of HSP90 chaperone/DNA topoisomerase II/histidine kinase"/>
    <property type="match status" value="1"/>
</dbReference>
<comment type="caution">
    <text evidence="7">The sequence shown here is derived from an EMBL/GenBank/DDBJ whole genome shotgun (WGS) entry which is preliminary data.</text>
</comment>
<evidence type="ECO:0000256" key="1">
    <source>
        <dbReference type="ARBA" id="ARBA00000085"/>
    </source>
</evidence>
<dbReference type="SUPFAM" id="SSF47384">
    <property type="entry name" value="Homodimeric domain of signal transducing histidine kinase"/>
    <property type="match status" value="1"/>
</dbReference>
<accession>A0A434ACI3</accession>
<gene>
    <name evidence="7" type="ORF">D0817_00225</name>
</gene>
<dbReference type="GO" id="GO:0030295">
    <property type="term" value="F:protein kinase activator activity"/>
    <property type="evidence" value="ECO:0007669"/>
    <property type="project" value="TreeGrafter"/>
</dbReference>
<dbReference type="InterPro" id="IPR003594">
    <property type="entry name" value="HATPase_dom"/>
</dbReference>
<dbReference type="Proteomes" id="UP000288102">
    <property type="component" value="Unassembled WGS sequence"/>
</dbReference>
<dbReference type="EMBL" id="QWDM01000001">
    <property type="protein sequence ID" value="RUT72088.1"/>
    <property type="molecule type" value="Genomic_DNA"/>
</dbReference>
<dbReference type="GO" id="GO:0000155">
    <property type="term" value="F:phosphorelay sensor kinase activity"/>
    <property type="evidence" value="ECO:0007669"/>
    <property type="project" value="InterPro"/>
</dbReference>
<reference evidence="8" key="1">
    <citation type="journal article" date="2019" name="Syst. Appl. Microbiol.">
        <title>Flavobacterium circumlabens sp. nov. and Flavobacterium cupreum sp. nov., two psychrotrophic species isolated from Antarctic environmental samples.</title>
        <authorList>
            <person name="Kralova S."/>
            <person name="Busse H.-J."/>
            <person name="Svec P."/>
            <person name="Maslanova I."/>
            <person name="Stankova E."/>
            <person name="Bartak M."/>
            <person name="Sedlacek I."/>
        </authorList>
    </citation>
    <scope>NUCLEOTIDE SEQUENCE [LARGE SCALE GENOMIC DNA]</scope>
    <source>
        <strain evidence="8">CCM 8825</strain>
    </source>
</reference>
<dbReference type="InterPro" id="IPR036097">
    <property type="entry name" value="HisK_dim/P_sf"/>
</dbReference>
<evidence type="ECO:0000256" key="4">
    <source>
        <dbReference type="ARBA" id="ARBA00022679"/>
    </source>
</evidence>
<dbReference type="AlphaFoldDB" id="A0A434ACI3"/>
<evidence type="ECO:0000313" key="8">
    <source>
        <dbReference type="Proteomes" id="UP000288102"/>
    </source>
</evidence>
<evidence type="ECO:0000256" key="2">
    <source>
        <dbReference type="ARBA" id="ARBA00012438"/>
    </source>
</evidence>
<sequence>MQEPLRKIQTFSDLIIKGEAANLSSKGLNYFERMRKSAERMQNLIDDLLAYSRTSSPDKTLECISLEQLMQEIKEEIAEELLQQDARVEILHSENLSIINYQFRQLLYNLISNSLKFKKADTPPVITISASLFNGRIAGMNPELRYQALSFEDNGIGFDQKHAGKIFEVFQRLHTKDTYEGTGIGLSIVKKIVDNHEGLITAESTPGLGAKFTIYLPVRP</sequence>
<protein>
    <recommendedName>
        <fullName evidence="2">histidine kinase</fullName>
        <ecNumber evidence="2">2.7.13.3</ecNumber>
    </recommendedName>
</protein>
<proteinExistence type="predicted"/>
<evidence type="ECO:0000313" key="7">
    <source>
        <dbReference type="EMBL" id="RUT72088.1"/>
    </source>
</evidence>
<dbReference type="Pfam" id="PF02518">
    <property type="entry name" value="HATPase_c"/>
    <property type="match status" value="1"/>
</dbReference>
<dbReference type="InterPro" id="IPR004358">
    <property type="entry name" value="Sig_transdc_His_kin-like_C"/>
</dbReference>
<dbReference type="GO" id="GO:0007234">
    <property type="term" value="P:osmosensory signaling via phosphorelay pathway"/>
    <property type="evidence" value="ECO:0007669"/>
    <property type="project" value="TreeGrafter"/>
</dbReference>
<dbReference type="PANTHER" id="PTHR42878">
    <property type="entry name" value="TWO-COMPONENT HISTIDINE KINASE"/>
    <property type="match status" value="1"/>
</dbReference>
<keyword evidence="3" id="KW-0597">Phosphoprotein</keyword>
<dbReference type="PANTHER" id="PTHR42878:SF15">
    <property type="entry name" value="BACTERIOPHYTOCHROME"/>
    <property type="match status" value="1"/>
</dbReference>
<evidence type="ECO:0000256" key="5">
    <source>
        <dbReference type="ARBA" id="ARBA00022777"/>
    </source>
</evidence>
<organism evidence="7 8">
    <name type="scientific">Flavobacterium cupreum</name>
    <dbReference type="NCBI Taxonomy" id="2133766"/>
    <lineage>
        <taxon>Bacteria</taxon>
        <taxon>Pseudomonadati</taxon>
        <taxon>Bacteroidota</taxon>
        <taxon>Flavobacteriia</taxon>
        <taxon>Flavobacteriales</taxon>
        <taxon>Flavobacteriaceae</taxon>
        <taxon>Flavobacterium</taxon>
    </lineage>
</organism>
<dbReference type="Gene3D" id="1.10.287.130">
    <property type="match status" value="1"/>
</dbReference>
<keyword evidence="5" id="KW-0418">Kinase</keyword>
<dbReference type="Gene3D" id="3.30.565.10">
    <property type="entry name" value="Histidine kinase-like ATPase, C-terminal domain"/>
    <property type="match status" value="1"/>
</dbReference>
<dbReference type="EC" id="2.7.13.3" evidence="2"/>
<keyword evidence="4" id="KW-0808">Transferase</keyword>
<dbReference type="InterPro" id="IPR005467">
    <property type="entry name" value="His_kinase_dom"/>
</dbReference>
<dbReference type="InterPro" id="IPR050351">
    <property type="entry name" value="BphY/WalK/GraS-like"/>
</dbReference>
<dbReference type="InterPro" id="IPR003661">
    <property type="entry name" value="HisK_dim/P_dom"/>
</dbReference>
<dbReference type="SMART" id="SM00387">
    <property type="entry name" value="HATPase_c"/>
    <property type="match status" value="1"/>
</dbReference>
<feature type="domain" description="Histidine kinase" evidence="6">
    <location>
        <begin position="1"/>
        <end position="220"/>
    </location>
</feature>
<dbReference type="InterPro" id="IPR036890">
    <property type="entry name" value="HATPase_C_sf"/>
</dbReference>
<name>A0A434ACI3_9FLAO</name>